<dbReference type="AlphaFoldDB" id="A0A3D2X939"/>
<organism evidence="2 3">
    <name type="scientific">Lachnoclostridium phytofermentans</name>
    <dbReference type="NCBI Taxonomy" id="66219"/>
    <lineage>
        <taxon>Bacteria</taxon>
        <taxon>Bacillati</taxon>
        <taxon>Bacillota</taxon>
        <taxon>Clostridia</taxon>
        <taxon>Lachnospirales</taxon>
        <taxon>Lachnospiraceae</taxon>
    </lineage>
</organism>
<keyword evidence="1" id="KW-0812">Transmembrane</keyword>
<evidence type="ECO:0000313" key="3">
    <source>
        <dbReference type="Proteomes" id="UP000262969"/>
    </source>
</evidence>
<protein>
    <submittedName>
        <fullName evidence="2">Uncharacterized protein</fullName>
    </submittedName>
</protein>
<keyword evidence="1" id="KW-0472">Membrane</keyword>
<comment type="caution">
    <text evidence="2">The sequence shown here is derived from an EMBL/GenBank/DDBJ whole genome shotgun (WGS) entry which is preliminary data.</text>
</comment>
<keyword evidence="1" id="KW-1133">Transmembrane helix</keyword>
<evidence type="ECO:0000313" key="2">
    <source>
        <dbReference type="EMBL" id="HCL03506.1"/>
    </source>
</evidence>
<gene>
    <name evidence="2" type="ORF">DHW61_14040</name>
</gene>
<accession>A0A3D2X939</accession>
<dbReference type="EMBL" id="DPVV01000466">
    <property type="protein sequence ID" value="HCL03506.1"/>
    <property type="molecule type" value="Genomic_DNA"/>
</dbReference>
<evidence type="ECO:0000256" key="1">
    <source>
        <dbReference type="SAM" id="Phobius"/>
    </source>
</evidence>
<feature type="transmembrane region" description="Helical" evidence="1">
    <location>
        <begin position="7"/>
        <end position="25"/>
    </location>
</feature>
<dbReference type="Proteomes" id="UP000262969">
    <property type="component" value="Unassembled WGS sequence"/>
</dbReference>
<reference evidence="2 3" key="1">
    <citation type="journal article" date="2018" name="Nat. Biotechnol.">
        <title>A standardized bacterial taxonomy based on genome phylogeny substantially revises the tree of life.</title>
        <authorList>
            <person name="Parks D.H."/>
            <person name="Chuvochina M."/>
            <person name="Waite D.W."/>
            <person name="Rinke C."/>
            <person name="Skarshewski A."/>
            <person name="Chaumeil P.A."/>
            <person name="Hugenholtz P."/>
        </authorList>
    </citation>
    <scope>NUCLEOTIDE SEQUENCE [LARGE SCALE GENOMIC DNA]</scope>
    <source>
        <strain evidence="2">UBA11728</strain>
    </source>
</reference>
<name>A0A3D2X939_9FIRM</name>
<sequence length="160" mass="19282">MHVYEKVTDLLVAFIIFFLIPMLYLSKRTELLCQEELSGYTENFIEDVTTHGYLTKEIYEDFLDRIHRIYPVLQIEMMSESYVYEPIYQKKNNTMEFTNKNQTYWTVTTNEDIIHNLYSTKARHWFSYGGYFKVNLWRVMDGSKELITTCGARIRESKEY</sequence>
<proteinExistence type="predicted"/>